<sequence length="446" mass="47279">MTRSTTCRQLRTSLLLAVPLTLFGCTDDPMQDVGDDASDTGTPGDGDGDPGDGDGDPGDGDGDPGDGDGDSGDGDGDTEKPGLGDTPNTLCEAATVNLATIVAENQSGSPDPLEIEAAYVGTGLQEFVQLAGAVTGRVDAGTLIDDAMILTALQGTELDLLDIEWRIYLVMQQYIRHEISDVAATLPDPSNDPAVLYARWDAAWCYWDGNLRPLAQLADGIGLAGDTIEADIDQGFEWGHSGIEGAESWAIDDWVVPPAKQVVEKTTYALAHRLTMQWSADAASEGDAATAAWYAHQAYGAFQIIEDRMATKNTPGIAIIEDALLGDPAEIDADDVLRQMNIAFVKRTRKYTDLALPSVDSLMATPEGHTGANEGSTYSKLVEPFMVDLDGFDAADYRDNWTAWITAVKDDDVPAGEAASAVLTDYNCALQAQLGIAECTSSTDEQ</sequence>
<feature type="compositionally biased region" description="Acidic residues" evidence="1">
    <location>
        <begin position="29"/>
        <end position="38"/>
    </location>
</feature>
<feature type="region of interest" description="Disordered" evidence="1">
    <location>
        <begin position="28"/>
        <end position="89"/>
    </location>
</feature>
<proteinExistence type="predicted"/>
<protein>
    <submittedName>
        <fullName evidence="3">Uncharacterized protein</fullName>
    </submittedName>
</protein>
<keyword evidence="2" id="KW-0732">Signal</keyword>
<comment type="caution">
    <text evidence="3">The sequence shown here is derived from an EMBL/GenBank/DDBJ whole genome shotgun (WGS) entry which is preliminary data.</text>
</comment>
<evidence type="ECO:0000256" key="1">
    <source>
        <dbReference type="SAM" id="MobiDB-lite"/>
    </source>
</evidence>
<dbReference type="AlphaFoldDB" id="A0A2S9XTG9"/>
<dbReference type="EMBL" id="PVNL01000135">
    <property type="protein sequence ID" value="PRP96155.1"/>
    <property type="molecule type" value="Genomic_DNA"/>
</dbReference>
<name>A0A2S9XTG9_9BACT</name>
<gene>
    <name evidence="3" type="ORF">ENSA7_69690</name>
</gene>
<dbReference type="PROSITE" id="PS51257">
    <property type="entry name" value="PROKAR_LIPOPROTEIN"/>
    <property type="match status" value="1"/>
</dbReference>
<organism evidence="3 4">
    <name type="scientific">Enhygromyxa salina</name>
    <dbReference type="NCBI Taxonomy" id="215803"/>
    <lineage>
        <taxon>Bacteria</taxon>
        <taxon>Pseudomonadati</taxon>
        <taxon>Myxococcota</taxon>
        <taxon>Polyangia</taxon>
        <taxon>Nannocystales</taxon>
        <taxon>Nannocystaceae</taxon>
        <taxon>Enhygromyxa</taxon>
    </lineage>
</organism>
<feature type="signal peptide" evidence="2">
    <location>
        <begin position="1"/>
        <end position="24"/>
    </location>
</feature>
<evidence type="ECO:0000256" key="2">
    <source>
        <dbReference type="SAM" id="SignalP"/>
    </source>
</evidence>
<evidence type="ECO:0000313" key="4">
    <source>
        <dbReference type="Proteomes" id="UP000238823"/>
    </source>
</evidence>
<feature type="compositionally biased region" description="Acidic residues" evidence="1">
    <location>
        <begin position="46"/>
        <end position="76"/>
    </location>
</feature>
<evidence type="ECO:0000313" key="3">
    <source>
        <dbReference type="EMBL" id="PRP96155.1"/>
    </source>
</evidence>
<dbReference type="Proteomes" id="UP000238823">
    <property type="component" value="Unassembled WGS sequence"/>
</dbReference>
<accession>A0A2S9XTG9</accession>
<feature type="chain" id="PRO_5015671336" evidence="2">
    <location>
        <begin position="25"/>
        <end position="446"/>
    </location>
</feature>
<reference evidence="3 4" key="1">
    <citation type="submission" date="2018-03" db="EMBL/GenBank/DDBJ databases">
        <title>Draft Genome Sequences of the Obligatory Marine Myxobacteria Enhygromyxa salina SWB007.</title>
        <authorList>
            <person name="Poehlein A."/>
            <person name="Moghaddam J.A."/>
            <person name="Harms H."/>
            <person name="Alanjari M."/>
            <person name="Koenig G.M."/>
            <person name="Daniel R."/>
            <person name="Schaeberle T.F."/>
        </authorList>
    </citation>
    <scope>NUCLEOTIDE SEQUENCE [LARGE SCALE GENOMIC DNA]</scope>
    <source>
        <strain evidence="3 4">SWB007</strain>
    </source>
</reference>